<gene>
    <name evidence="1" type="ORF">RFI_23753</name>
</gene>
<dbReference type="EMBL" id="ASPP01020499">
    <property type="protein sequence ID" value="ETO13613.1"/>
    <property type="molecule type" value="Genomic_DNA"/>
</dbReference>
<organism evidence="1 2">
    <name type="scientific">Reticulomyxa filosa</name>
    <dbReference type="NCBI Taxonomy" id="46433"/>
    <lineage>
        <taxon>Eukaryota</taxon>
        <taxon>Sar</taxon>
        <taxon>Rhizaria</taxon>
        <taxon>Retaria</taxon>
        <taxon>Foraminifera</taxon>
        <taxon>Monothalamids</taxon>
        <taxon>Reticulomyxidae</taxon>
        <taxon>Reticulomyxa</taxon>
    </lineage>
</organism>
<evidence type="ECO:0000313" key="1">
    <source>
        <dbReference type="EMBL" id="ETO13613.1"/>
    </source>
</evidence>
<name>X6MHX2_RETFI</name>
<evidence type="ECO:0000313" key="2">
    <source>
        <dbReference type="Proteomes" id="UP000023152"/>
    </source>
</evidence>
<dbReference type="Proteomes" id="UP000023152">
    <property type="component" value="Unassembled WGS sequence"/>
</dbReference>
<accession>X6MHX2</accession>
<protein>
    <submittedName>
        <fullName evidence="1">Uncharacterized protein</fullName>
    </submittedName>
</protein>
<sequence length="148" mass="17415">MFSAQNLYLPAFQQFVNQLKKKCDQSGITVKKVSKVVVKNVERTFYKTNYVIIYVHFFWYCFEKKKTYYVYRGDHTQLTDLLRCSFVFDSFADLYKAFSVLEEVASKNDDVKGILRAKDRFTPANVPFGYRDLLVNLYCPGKLKKKGH</sequence>
<reference evidence="1 2" key="1">
    <citation type="journal article" date="2013" name="Curr. Biol.">
        <title>The Genome of the Foraminiferan Reticulomyxa filosa.</title>
        <authorList>
            <person name="Glockner G."/>
            <person name="Hulsmann N."/>
            <person name="Schleicher M."/>
            <person name="Noegel A.A."/>
            <person name="Eichinger L."/>
            <person name="Gallinger C."/>
            <person name="Pawlowski J."/>
            <person name="Sierra R."/>
            <person name="Euteneuer U."/>
            <person name="Pillet L."/>
            <person name="Moustafa A."/>
            <person name="Platzer M."/>
            <person name="Groth M."/>
            <person name="Szafranski K."/>
            <person name="Schliwa M."/>
        </authorList>
    </citation>
    <scope>NUCLEOTIDE SEQUENCE [LARGE SCALE GENOMIC DNA]</scope>
</reference>
<keyword evidence="2" id="KW-1185">Reference proteome</keyword>
<dbReference type="AlphaFoldDB" id="X6MHX2"/>
<comment type="caution">
    <text evidence="1">The sequence shown here is derived from an EMBL/GenBank/DDBJ whole genome shotgun (WGS) entry which is preliminary data.</text>
</comment>
<proteinExistence type="predicted"/>